<organism evidence="2 3">
    <name type="scientific">Flavobacterium beibuense F44-8</name>
    <dbReference type="NCBI Taxonomy" id="1406840"/>
    <lineage>
        <taxon>Bacteria</taxon>
        <taxon>Pseudomonadati</taxon>
        <taxon>Bacteroidota</taxon>
        <taxon>Flavobacteriia</taxon>
        <taxon>Flavobacteriales</taxon>
        <taxon>Flavobacteriaceae</taxon>
        <taxon>Flavobacterium</taxon>
    </lineage>
</organism>
<name>A0A0A2LGP2_9FLAO</name>
<dbReference type="EMBL" id="JRLV01000018">
    <property type="protein sequence ID" value="KGO79342.1"/>
    <property type="molecule type" value="Genomic_DNA"/>
</dbReference>
<sequence length="179" mass="20530">MKSGFLSFLTKTGIALAFCLSCISTKAQNNSDFWSRVRFGGAIGASFGNNYTDVTLAPGALYEVNQYYGVGLSLQGTYVQQKDFYESWMYGGSIINVFNPIPQIQISAELEQLRVNLDFDERYTDFYGNQDRDFWNTALFLGAGYRTQNVTFGIRYNVLYNDNDYVYSEAWMPFIRVYF</sequence>
<proteinExistence type="predicted"/>
<accession>A0A0A2LGP2</accession>
<evidence type="ECO:0000313" key="2">
    <source>
        <dbReference type="EMBL" id="KGO79342.1"/>
    </source>
</evidence>
<dbReference type="eggNOG" id="ENOG5030398">
    <property type="taxonomic scope" value="Bacteria"/>
</dbReference>
<dbReference type="Proteomes" id="UP000030129">
    <property type="component" value="Unassembled WGS sequence"/>
</dbReference>
<protein>
    <recommendedName>
        <fullName evidence="4">Alpha-ketoglutarate decarboxylase</fullName>
    </recommendedName>
</protein>
<dbReference type="STRING" id="1406840.Q763_13985"/>
<evidence type="ECO:0008006" key="4">
    <source>
        <dbReference type="Google" id="ProtNLM"/>
    </source>
</evidence>
<evidence type="ECO:0000313" key="3">
    <source>
        <dbReference type="Proteomes" id="UP000030129"/>
    </source>
</evidence>
<gene>
    <name evidence="2" type="ORF">Q763_13985</name>
</gene>
<dbReference type="AlphaFoldDB" id="A0A0A2LGP2"/>
<keyword evidence="3" id="KW-1185">Reference proteome</keyword>
<reference evidence="2 3" key="1">
    <citation type="submission" date="2013-09" db="EMBL/GenBank/DDBJ databases">
        <authorList>
            <person name="Zeng Z."/>
            <person name="Chen C."/>
        </authorList>
    </citation>
    <scope>NUCLEOTIDE SEQUENCE [LARGE SCALE GENOMIC DNA]</scope>
    <source>
        <strain evidence="2 3">F44-8</strain>
    </source>
</reference>
<keyword evidence="1" id="KW-0732">Signal</keyword>
<comment type="caution">
    <text evidence="2">The sequence shown here is derived from an EMBL/GenBank/DDBJ whole genome shotgun (WGS) entry which is preliminary data.</text>
</comment>
<evidence type="ECO:0000256" key="1">
    <source>
        <dbReference type="SAM" id="SignalP"/>
    </source>
</evidence>
<feature type="signal peptide" evidence="1">
    <location>
        <begin position="1"/>
        <end position="17"/>
    </location>
</feature>
<feature type="chain" id="PRO_5001990998" description="Alpha-ketoglutarate decarboxylase" evidence="1">
    <location>
        <begin position="18"/>
        <end position="179"/>
    </location>
</feature>
<dbReference type="RefSeq" id="WP_035135282.1">
    <property type="nucleotide sequence ID" value="NZ_JRLV01000018.1"/>
</dbReference>